<proteinExistence type="predicted"/>
<evidence type="ECO:0000313" key="2">
    <source>
        <dbReference type="Proteomes" id="UP001317516"/>
    </source>
</evidence>
<gene>
    <name evidence="1" type="ORF">BOFE_01660</name>
</gene>
<dbReference type="EMBL" id="AP027070">
    <property type="protein sequence ID" value="BDU62626.1"/>
    <property type="molecule type" value="Genomic_DNA"/>
</dbReference>
<name>A0ABN6UQK6_9SPIR</name>
<reference evidence="1 2" key="1">
    <citation type="submission" date="2022-11" db="EMBL/GenBank/DDBJ databases">
        <title>Genome sequence of clinical isolate of the human pathogenic Borrelia fainii.</title>
        <authorList>
            <person name="Itokawa K."/>
            <person name="Sato K."/>
            <person name="Qiu Y."/>
        </authorList>
    </citation>
    <scope>NUCLEOTIDE SEQUENCE [LARGE SCALE GENOMIC DNA]</scope>
    <source>
        <strain evidence="1 2">Qtaro</strain>
    </source>
</reference>
<sequence length="588" mass="69976">MNKSNVSIYDSIDKLSKDSRSKLMKEIKENLSLNSLLLSEDNSNYLYSDVSMQIDDFLSEKFMEESFWVKIWVYILKFFQKDKTTEDIYKMHLLKRLEDHVNNMYENPVIDFKKRYLRIGFIEMFFELYCHLVKLKGYFKMLEKGNIVEQTMFEVIHSKIPNSQCKVEDFLEPEEYEQFLKKYKTQDEIEKIIKIKIGNYITSIPLQIYAIVEDMFEFFYVLNGIAFFPYSSFFSFFNVEPLDDMGNFDVSDLDKTVSTNFESVSKYFKCFFEILHTLKDIEINEEVLKIIVKNYFLIIKSNANGILSEESLLGIDSMFKDLLDIMTQIVSLSKTLPYLDVFKIYYENPVLRPKNYVPCFDVKSFYKNILFLNVTEQLVKNYAKSLTILVHRELKNLIENYSVIINLDSIIFKGMELECSHFKKLYFLNEFFKHIYDVKIIEILRTVNNVVLVNNTDLRSLYIKLERNISMLRKKVYDLYFELNYKNEEYEQYNKDYDSDDSYRDKILEWCLKKVEAVKGLIFEFMGCFIDLKEKYIALLDNNNAFIQSTLNIPHKLSTEDSTKISLGYVIANVLFIIKQSLFILENL</sequence>
<accession>A0ABN6UQK6</accession>
<organism evidence="1 2">
    <name type="scientific">Candidatus Borrelia fainii</name>
    <dbReference type="NCBI Taxonomy" id="2518322"/>
    <lineage>
        <taxon>Bacteria</taxon>
        <taxon>Pseudomonadati</taxon>
        <taxon>Spirochaetota</taxon>
        <taxon>Spirochaetia</taxon>
        <taxon>Spirochaetales</taxon>
        <taxon>Borreliaceae</taxon>
        <taxon>Borrelia</taxon>
    </lineage>
</organism>
<evidence type="ECO:0000313" key="1">
    <source>
        <dbReference type="EMBL" id="BDU62626.1"/>
    </source>
</evidence>
<dbReference type="RefSeq" id="WP_281860887.1">
    <property type="nucleotide sequence ID" value="NZ_AP027070.1"/>
</dbReference>
<dbReference type="Proteomes" id="UP001317516">
    <property type="component" value="Chromosome"/>
</dbReference>
<protein>
    <submittedName>
        <fullName evidence="1">Uncharacterized protein</fullName>
    </submittedName>
</protein>
<keyword evidence="2" id="KW-1185">Reference proteome</keyword>